<gene>
    <name evidence="6" type="ORF">CDCA_CDCA04G1323</name>
</gene>
<comment type="similarity">
    <text evidence="1">Belongs to the short-chain dehydrogenases/reductases (SDR) family.</text>
</comment>
<dbReference type="GO" id="GO:0005829">
    <property type="term" value="C:cytosol"/>
    <property type="evidence" value="ECO:0007669"/>
    <property type="project" value="TreeGrafter"/>
</dbReference>
<keyword evidence="7" id="KW-1185">Reference proteome</keyword>
<dbReference type="Pfam" id="PF00106">
    <property type="entry name" value="adh_short"/>
    <property type="match status" value="1"/>
</dbReference>
<dbReference type="PROSITE" id="PS00061">
    <property type="entry name" value="ADH_SHORT"/>
    <property type="match status" value="1"/>
</dbReference>
<dbReference type="InterPro" id="IPR036291">
    <property type="entry name" value="NAD(P)-bd_dom_sf"/>
</dbReference>
<dbReference type="Proteomes" id="UP001301350">
    <property type="component" value="Unassembled WGS sequence"/>
</dbReference>
<protein>
    <submittedName>
        <fullName evidence="6">Uncharacterized protein</fullName>
    </submittedName>
</protein>
<evidence type="ECO:0000313" key="7">
    <source>
        <dbReference type="Proteomes" id="UP001301350"/>
    </source>
</evidence>
<comment type="caution">
    <text evidence="6">The sequence shown here is derived from an EMBL/GenBank/DDBJ whole genome shotgun (WGS) entry which is preliminary data.</text>
</comment>
<dbReference type="Gene3D" id="3.40.50.720">
    <property type="entry name" value="NAD(P)-binding Rossmann-like Domain"/>
    <property type="match status" value="1"/>
</dbReference>
<dbReference type="SUPFAM" id="SSF51735">
    <property type="entry name" value="NAD(P)-binding Rossmann-fold domains"/>
    <property type="match status" value="1"/>
</dbReference>
<evidence type="ECO:0000313" key="6">
    <source>
        <dbReference type="EMBL" id="KAK4535298.1"/>
    </source>
</evidence>
<evidence type="ECO:0000256" key="3">
    <source>
        <dbReference type="ARBA" id="ARBA00023002"/>
    </source>
</evidence>
<dbReference type="GO" id="GO:0016491">
    <property type="term" value="F:oxidoreductase activity"/>
    <property type="evidence" value="ECO:0007669"/>
    <property type="project" value="UniProtKB-KW"/>
</dbReference>
<feature type="transmembrane region" description="Helical" evidence="5">
    <location>
        <begin position="12"/>
        <end position="36"/>
    </location>
</feature>
<evidence type="ECO:0000256" key="4">
    <source>
        <dbReference type="SAM" id="MobiDB-lite"/>
    </source>
</evidence>
<reference evidence="6 7" key="1">
    <citation type="submission" date="2022-07" db="EMBL/GenBank/DDBJ databases">
        <title>Genome-wide signatures of adaptation to extreme environments.</title>
        <authorList>
            <person name="Cho C.H."/>
            <person name="Yoon H.S."/>
        </authorList>
    </citation>
    <scope>NUCLEOTIDE SEQUENCE [LARGE SCALE GENOMIC DNA]</scope>
    <source>
        <strain evidence="6 7">DBV 063 E5</strain>
    </source>
</reference>
<name>A0AAV9IT88_CYACA</name>
<evidence type="ECO:0000256" key="5">
    <source>
        <dbReference type="SAM" id="Phobius"/>
    </source>
</evidence>
<dbReference type="PANTHER" id="PTHR43391:SF14">
    <property type="entry name" value="DEHYDROGENASE_REDUCTASE SDR FAMILY PROTEIN 7-LIKE"/>
    <property type="match status" value="1"/>
</dbReference>
<dbReference type="AlphaFoldDB" id="A0AAV9IT88"/>
<proteinExistence type="inferred from homology"/>
<keyword evidence="5" id="KW-0472">Membrane</keyword>
<dbReference type="InterPro" id="IPR002347">
    <property type="entry name" value="SDR_fam"/>
</dbReference>
<keyword evidence="5" id="KW-1133">Transmembrane helix</keyword>
<keyword evidence="5" id="KW-0812">Transmembrane</keyword>
<feature type="compositionally biased region" description="Basic and acidic residues" evidence="4">
    <location>
        <begin position="337"/>
        <end position="358"/>
    </location>
</feature>
<evidence type="ECO:0000256" key="1">
    <source>
        <dbReference type="ARBA" id="ARBA00006484"/>
    </source>
</evidence>
<feature type="region of interest" description="Disordered" evidence="4">
    <location>
        <begin position="335"/>
        <end position="358"/>
    </location>
</feature>
<accession>A0AAV9IT88</accession>
<dbReference type="PRINTS" id="PR00081">
    <property type="entry name" value="GDHRDH"/>
</dbReference>
<dbReference type="PANTHER" id="PTHR43391">
    <property type="entry name" value="RETINOL DEHYDROGENASE-RELATED"/>
    <property type="match status" value="1"/>
</dbReference>
<sequence>MFGALKEYLNVVVALLVEIVLNTLLLLFSPLVYLYSRWGGYGNRMKRRTPLPAVPRSVFITGASSGVGEALAYEYCKRAQKAGVKDLHLFLTGRNVERLQTVCEQCRALGAAAVEPVSVDVTDAAGMREAIVKANAQKRLELVIANAGVSASNTALHDKPKQGALGYERSQYILDVNVYGALYTLWPALDCMTADGKGGQLVINASIAGYFAGPMFLSYSASKAAARFYGEGLRTAMAPLGIRVNTVLLGFVESRMTAYIKEKQGGLPFGKGAEEAAQALASRIARDEGIIEYPFWPFGLLGQVYNALPPLVREAIWNRGVGTVVAKALAKARRRQERQQRAPAGKEAEQRAVDGREDTANEAAVNLEQKYVYRTLEQWM</sequence>
<keyword evidence="3" id="KW-0560">Oxidoreductase</keyword>
<dbReference type="EMBL" id="JANCYW010000004">
    <property type="protein sequence ID" value="KAK4535298.1"/>
    <property type="molecule type" value="Genomic_DNA"/>
</dbReference>
<dbReference type="InterPro" id="IPR020904">
    <property type="entry name" value="Sc_DH/Rdtase_CS"/>
</dbReference>
<evidence type="ECO:0000256" key="2">
    <source>
        <dbReference type="ARBA" id="ARBA00022857"/>
    </source>
</evidence>
<keyword evidence="2" id="KW-0521">NADP</keyword>
<organism evidence="6 7">
    <name type="scientific">Cyanidium caldarium</name>
    <name type="common">Red alga</name>
    <dbReference type="NCBI Taxonomy" id="2771"/>
    <lineage>
        <taxon>Eukaryota</taxon>
        <taxon>Rhodophyta</taxon>
        <taxon>Bangiophyceae</taxon>
        <taxon>Cyanidiales</taxon>
        <taxon>Cyanidiaceae</taxon>
        <taxon>Cyanidium</taxon>
    </lineage>
</organism>